<name>U5QDT1_GLOK1</name>
<protein>
    <submittedName>
        <fullName evidence="1">Uncharacterized protein</fullName>
    </submittedName>
</protein>
<dbReference type="KEGG" id="glj:GKIL_0866"/>
<keyword evidence="2" id="KW-1185">Reference proteome</keyword>
<accession>U5QDT1</accession>
<dbReference type="HOGENOM" id="CLU_2716727_0_0_3"/>
<gene>
    <name evidence="1" type="ORF">GKIL_0866</name>
</gene>
<organism evidence="1 2">
    <name type="scientific">Gloeobacter kilaueensis (strain ATCC BAA-2537 / CCAP 1431/1 / ULC 316 / JS1)</name>
    <dbReference type="NCBI Taxonomy" id="1183438"/>
    <lineage>
        <taxon>Bacteria</taxon>
        <taxon>Bacillati</taxon>
        <taxon>Cyanobacteriota</taxon>
        <taxon>Cyanophyceae</taxon>
        <taxon>Gloeobacterales</taxon>
        <taxon>Gloeobacteraceae</taxon>
        <taxon>Gloeobacter</taxon>
    </lineage>
</organism>
<dbReference type="Proteomes" id="UP000017396">
    <property type="component" value="Chromosome"/>
</dbReference>
<evidence type="ECO:0000313" key="1">
    <source>
        <dbReference type="EMBL" id="AGY57112.1"/>
    </source>
</evidence>
<dbReference type="EMBL" id="CP003587">
    <property type="protein sequence ID" value="AGY57112.1"/>
    <property type="molecule type" value="Genomic_DNA"/>
</dbReference>
<sequence length="72" mass="8031">MRVQAEAIGGPERSRVYKAALRILERHPESTEARVFALEVGRFYYSYDRKGGVPTVYDEAAIANDIAARSGK</sequence>
<dbReference type="AlphaFoldDB" id="U5QDT1"/>
<evidence type="ECO:0000313" key="2">
    <source>
        <dbReference type="Proteomes" id="UP000017396"/>
    </source>
</evidence>
<reference evidence="1 2" key="1">
    <citation type="journal article" date="2013" name="PLoS ONE">
        <title>Cultivation and Complete Genome Sequencing of Gloeobacter kilaueensis sp. nov., from a Lava Cave in Kilauea Caldera, Hawai'i.</title>
        <authorList>
            <person name="Saw J.H."/>
            <person name="Schatz M."/>
            <person name="Brown M.V."/>
            <person name="Kunkel D.D."/>
            <person name="Foster J.S."/>
            <person name="Shick H."/>
            <person name="Christensen S."/>
            <person name="Hou S."/>
            <person name="Wan X."/>
            <person name="Donachie S.P."/>
        </authorList>
    </citation>
    <scope>NUCLEOTIDE SEQUENCE [LARGE SCALE GENOMIC DNA]</scope>
    <source>
        <strain evidence="2">JS</strain>
    </source>
</reference>
<proteinExistence type="predicted"/>